<name>A0AA86QAS6_9EUKA</name>
<keyword evidence="4" id="KW-1185">Reference proteome</keyword>
<feature type="region of interest" description="Disordered" evidence="1">
    <location>
        <begin position="61"/>
        <end position="86"/>
    </location>
</feature>
<comment type="caution">
    <text evidence="2">The sequence shown here is derived from an EMBL/GenBank/DDBJ whole genome shotgun (WGS) entry which is preliminary data.</text>
</comment>
<proteinExistence type="predicted"/>
<gene>
    <name evidence="2" type="ORF">HINF_LOCUS37134</name>
    <name evidence="3" type="ORF">HINF_LOCUS66843</name>
</gene>
<reference evidence="2" key="1">
    <citation type="submission" date="2023-06" db="EMBL/GenBank/DDBJ databases">
        <authorList>
            <person name="Kurt Z."/>
        </authorList>
    </citation>
    <scope>NUCLEOTIDE SEQUENCE</scope>
</reference>
<feature type="compositionally biased region" description="Basic and acidic residues" evidence="1">
    <location>
        <begin position="61"/>
        <end position="82"/>
    </location>
</feature>
<dbReference type="Proteomes" id="UP001642409">
    <property type="component" value="Unassembled WGS sequence"/>
</dbReference>
<evidence type="ECO:0000256" key="1">
    <source>
        <dbReference type="SAM" id="MobiDB-lite"/>
    </source>
</evidence>
<evidence type="ECO:0000313" key="2">
    <source>
        <dbReference type="EMBL" id="CAI9949489.1"/>
    </source>
</evidence>
<protein>
    <submittedName>
        <fullName evidence="3">Hypothetical_protein</fullName>
    </submittedName>
</protein>
<accession>A0AA86QAS6</accession>
<feature type="region of interest" description="Disordered" evidence="1">
    <location>
        <begin position="1"/>
        <end position="23"/>
    </location>
</feature>
<reference evidence="3 4" key="2">
    <citation type="submission" date="2024-07" db="EMBL/GenBank/DDBJ databases">
        <authorList>
            <person name="Akdeniz Z."/>
        </authorList>
    </citation>
    <scope>NUCLEOTIDE SEQUENCE [LARGE SCALE GENOMIC DNA]</scope>
</reference>
<dbReference type="EMBL" id="CAXDID020000455">
    <property type="protein sequence ID" value="CAL6093221.1"/>
    <property type="molecule type" value="Genomic_DNA"/>
</dbReference>
<organism evidence="2">
    <name type="scientific">Hexamita inflata</name>
    <dbReference type="NCBI Taxonomy" id="28002"/>
    <lineage>
        <taxon>Eukaryota</taxon>
        <taxon>Metamonada</taxon>
        <taxon>Diplomonadida</taxon>
        <taxon>Hexamitidae</taxon>
        <taxon>Hexamitinae</taxon>
        <taxon>Hexamita</taxon>
    </lineage>
</organism>
<feature type="compositionally biased region" description="Basic and acidic residues" evidence="1">
    <location>
        <begin position="10"/>
        <end position="23"/>
    </location>
</feature>
<evidence type="ECO:0000313" key="3">
    <source>
        <dbReference type="EMBL" id="CAL6093221.1"/>
    </source>
</evidence>
<dbReference type="AlphaFoldDB" id="A0AA86QAS6"/>
<sequence>MQRIPCGQDKLVRETNVQRKPRTHEVKAENGNGWVRDDLHVRICHTDIGGRGIREHLPPADRERKRCPRADDHNDQRVHSEADGTVSETCYQFRQEQMN</sequence>
<evidence type="ECO:0000313" key="4">
    <source>
        <dbReference type="Proteomes" id="UP001642409"/>
    </source>
</evidence>
<dbReference type="EMBL" id="CATOUU010000799">
    <property type="protein sequence ID" value="CAI9949489.1"/>
    <property type="molecule type" value="Genomic_DNA"/>
</dbReference>